<dbReference type="PANTHER" id="PTHR35004">
    <property type="entry name" value="TRANSPOSASE RV3428C-RELATED"/>
    <property type="match status" value="1"/>
</dbReference>
<dbReference type="EMBL" id="SIHI01000001">
    <property type="protein sequence ID" value="TWT57910.1"/>
    <property type="molecule type" value="Genomic_DNA"/>
</dbReference>
<dbReference type="OrthoDB" id="261225at2"/>
<accession>A0A5C5X4T6</accession>
<keyword evidence="3" id="KW-1185">Reference proteome</keyword>
<dbReference type="NCBIfam" id="NF033546">
    <property type="entry name" value="transpos_IS21"/>
    <property type="match status" value="1"/>
</dbReference>
<name>A0A5C5X4T6_9PLAN</name>
<dbReference type="Proteomes" id="UP000317243">
    <property type="component" value="Unassembled WGS sequence"/>
</dbReference>
<dbReference type="AlphaFoldDB" id="A0A5C5X4T6"/>
<dbReference type="PANTHER" id="PTHR35004:SF7">
    <property type="entry name" value="INTEGRASE PROTEIN"/>
    <property type="match status" value="1"/>
</dbReference>
<dbReference type="PROSITE" id="PS50994">
    <property type="entry name" value="INTEGRASE"/>
    <property type="match status" value="1"/>
</dbReference>
<gene>
    <name evidence="2" type="ORF">KOR42_12780</name>
</gene>
<evidence type="ECO:0000313" key="3">
    <source>
        <dbReference type="Proteomes" id="UP000317243"/>
    </source>
</evidence>
<dbReference type="InterPro" id="IPR001584">
    <property type="entry name" value="Integrase_cat-core"/>
</dbReference>
<dbReference type="RefSeq" id="WP_146507953.1">
    <property type="nucleotide sequence ID" value="NZ_SIHI01000001.1"/>
</dbReference>
<dbReference type="GO" id="GO:0015074">
    <property type="term" value="P:DNA integration"/>
    <property type="evidence" value="ECO:0007669"/>
    <property type="project" value="InterPro"/>
</dbReference>
<dbReference type="Pfam" id="PF22483">
    <property type="entry name" value="Mu-transpos_C_2"/>
    <property type="match status" value="1"/>
</dbReference>
<organism evidence="2 3">
    <name type="scientific">Thalassoglobus neptunius</name>
    <dbReference type="NCBI Taxonomy" id="1938619"/>
    <lineage>
        <taxon>Bacteria</taxon>
        <taxon>Pseudomonadati</taxon>
        <taxon>Planctomycetota</taxon>
        <taxon>Planctomycetia</taxon>
        <taxon>Planctomycetales</taxon>
        <taxon>Planctomycetaceae</taxon>
        <taxon>Thalassoglobus</taxon>
    </lineage>
</organism>
<proteinExistence type="predicted"/>
<comment type="caution">
    <text evidence="2">The sequence shown here is derived from an EMBL/GenBank/DDBJ whole genome shotgun (WGS) entry which is preliminary data.</text>
</comment>
<protein>
    <submittedName>
        <fullName evidence="2">Integrase core domain protein</fullName>
    </submittedName>
</protein>
<reference evidence="2 3" key="1">
    <citation type="submission" date="2019-02" db="EMBL/GenBank/DDBJ databases">
        <title>Deep-cultivation of Planctomycetes and their phenomic and genomic characterization uncovers novel biology.</title>
        <authorList>
            <person name="Wiegand S."/>
            <person name="Jogler M."/>
            <person name="Boedeker C."/>
            <person name="Pinto D."/>
            <person name="Vollmers J."/>
            <person name="Rivas-Marin E."/>
            <person name="Kohn T."/>
            <person name="Peeters S.H."/>
            <person name="Heuer A."/>
            <person name="Rast P."/>
            <person name="Oberbeckmann S."/>
            <person name="Bunk B."/>
            <person name="Jeske O."/>
            <person name="Meyerdierks A."/>
            <person name="Storesund J.E."/>
            <person name="Kallscheuer N."/>
            <person name="Luecker S."/>
            <person name="Lage O.M."/>
            <person name="Pohl T."/>
            <person name="Merkel B.J."/>
            <person name="Hornburger P."/>
            <person name="Mueller R.-W."/>
            <person name="Bruemmer F."/>
            <person name="Labrenz M."/>
            <person name="Spormann A.M."/>
            <person name="Op Den Camp H."/>
            <person name="Overmann J."/>
            <person name="Amann R."/>
            <person name="Jetten M.S.M."/>
            <person name="Mascher T."/>
            <person name="Medema M.H."/>
            <person name="Devos D.P."/>
            <person name="Kaster A.-K."/>
            <person name="Ovreas L."/>
            <person name="Rohde M."/>
            <person name="Galperin M.Y."/>
            <person name="Jogler C."/>
        </authorList>
    </citation>
    <scope>NUCLEOTIDE SEQUENCE [LARGE SCALE GENOMIC DNA]</scope>
    <source>
        <strain evidence="2 3">KOR42</strain>
    </source>
</reference>
<evidence type="ECO:0000313" key="2">
    <source>
        <dbReference type="EMBL" id="TWT57910.1"/>
    </source>
</evidence>
<evidence type="ECO:0000259" key="1">
    <source>
        <dbReference type="PROSITE" id="PS50994"/>
    </source>
</evidence>
<dbReference type="InterPro" id="IPR054353">
    <property type="entry name" value="IstA-like_C"/>
</dbReference>
<sequence length="504" mass="58444">MFTDMQKWAEIRRRVLNDEISKRAACREYEIHWDTLEKILAYSEPPGYRLTEPRRSKVDPFLPVIQEILESDKKVHRKQRHTTQRIFERLRDEHGYDGGLTIVSSAVRKLKQQNKEVFFPLSHPPGEGQVDYGFADVWLNGELTKVALFVMTLPYSDAIFIQAFPRECTESFLEGHVRAFEFYGGVPTRISYDNSKVAVGKIVGHREREVTKEFLRLKSHFLYEDHFCLVRRPNEKGHVERLLDFARRSFLVPVPRVESLEELNAQLLHCCEKDLDRTLRGKSAAKRELLNEEQLCFLSIPTERFEARRLQTVHSNSLSLIRFDRNSYSVPTEYAHRSLTVIATVDEVRILCGDQLVAFHSRCWEKEQYFFDPIHYLGLLERKPGGFDHARPFEEWELPVCFGILRRRLETEQQGLGTKEFIKVLRLLERHSLSSLKSAVQHALEIGASSADAIRLILEYQQEPVIDLFCLDGRPHLKQVKVTQTNVSAYQSLLTSNPGGCSVS</sequence>
<feature type="domain" description="Integrase catalytic" evidence="1">
    <location>
        <begin position="121"/>
        <end position="267"/>
    </location>
</feature>